<gene>
    <name evidence="1" type="ORF">NQ314_002979</name>
</gene>
<reference evidence="1" key="1">
    <citation type="journal article" date="2023" name="Insect Mol. Biol.">
        <title>Genome sequencing provides insights into the evolution of gene families encoding plant cell wall-degrading enzymes in longhorned beetles.</title>
        <authorList>
            <person name="Shin N.R."/>
            <person name="Okamura Y."/>
            <person name="Kirsch R."/>
            <person name="Pauchet Y."/>
        </authorList>
    </citation>
    <scope>NUCLEOTIDE SEQUENCE</scope>
    <source>
        <strain evidence="1">RBIC_L_NR</strain>
    </source>
</reference>
<dbReference type="PANTHER" id="PTHR14920:SF0">
    <property type="entry name" value="WD REPEAT DOMAIN 19"/>
    <property type="match status" value="1"/>
</dbReference>
<dbReference type="InterPro" id="IPR040379">
    <property type="entry name" value="WDR19/dyf-2"/>
</dbReference>
<evidence type="ECO:0000313" key="2">
    <source>
        <dbReference type="Proteomes" id="UP001162156"/>
    </source>
</evidence>
<dbReference type="PANTHER" id="PTHR14920">
    <property type="entry name" value="OSMOTIC AVOIDANCE ABNORMAL PROTEIN 1/WD REPEAT MEMBRANE PROTEIN"/>
    <property type="match status" value="1"/>
</dbReference>
<organism evidence="1 2">
    <name type="scientific">Rhamnusium bicolor</name>
    <dbReference type="NCBI Taxonomy" id="1586634"/>
    <lineage>
        <taxon>Eukaryota</taxon>
        <taxon>Metazoa</taxon>
        <taxon>Ecdysozoa</taxon>
        <taxon>Arthropoda</taxon>
        <taxon>Hexapoda</taxon>
        <taxon>Insecta</taxon>
        <taxon>Pterygota</taxon>
        <taxon>Neoptera</taxon>
        <taxon>Endopterygota</taxon>
        <taxon>Coleoptera</taxon>
        <taxon>Polyphaga</taxon>
        <taxon>Cucujiformia</taxon>
        <taxon>Chrysomeloidea</taxon>
        <taxon>Cerambycidae</taxon>
        <taxon>Lepturinae</taxon>
        <taxon>Rhagiini</taxon>
        <taxon>Rhamnusium</taxon>
    </lineage>
</organism>
<keyword evidence="2" id="KW-1185">Reference proteome</keyword>
<dbReference type="EMBL" id="JANEYF010000880">
    <property type="protein sequence ID" value="KAJ8967252.1"/>
    <property type="molecule type" value="Genomic_DNA"/>
</dbReference>
<dbReference type="GO" id="GO:0060271">
    <property type="term" value="P:cilium assembly"/>
    <property type="evidence" value="ECO:0007669"/>
    <property type="project" value="TreeGrafter"/>
</dbReference>
<name>A0AAV8ZNM9_9CUCU</name>
<protein>
    <submittedName>
        <fullName evidence="1">Uncharacterized protein</fullName>
    </submittedName>
</protein>
<dbReference type="AlphaFoldDB" id="A0AAV8ZNM9"/>
<sequence length="100" mass="11761">MTHILRFFQGLNDITSAIRFLVLSKCSDEAFDLARKNGKMPLYGEILLDTFSEDEIKPQDFVSVATYFDNEKNYLLAGKYWFHAREYQKVIILSLPIHFY</sequence>
<dbReference type="GO" id="GO:0005929">
    <property type="term" value="C:cilium"/>
    <property type="evidence" value="ECO:0007669"/>
    <property type="project" value="TreeGrafter"/>
</dbReference>
<accession>A0AAV8ZNM9</accession>
<evidence type="ECO:0000313" key="1">
    <source>
        <dbReference type="EMBL" id="KAJ8967252.1"/>
    </source>
</evidence>
<proteinExistence type="predicted"/>
<dbReference type="GO" id="GO:0035721">
    <property type="term" value="P:intraciliary retrograde transport"/>
    <property type="evidence" value="ECO:0007669"/>
    <property type="project" value="InterPro"/>
</dbReference>
<dbReference type="Proteomes" id="UP001162156">
    <property type="component" value="Unassembled WGS sequence"/>
</dbReference>
<comment type="caution">
    <text evidence="1">The sequence shown here is derived from an EMBL/GenBank/DDBJ whole genome shotgun (WGS) entry which is preliminary data.</text>
</comment>
<dbReference type="GO" id="GO:0030991">
    <property type="term" value="C:intraciliary transport particle A"/>
    <property type="evidence" value="ECO:0007669"/>
    <property type="project" value="TreeGrafter"/>
</dbReference>